<name>A0A1F5I374_9BACT</name>
<dbReference type="AlphaFoldDB" id="A0A1F5I374"/>
<dbReference type="EMBL" id="MFBS01000006">
    <property type="protein sequence ID" value="OGE10836.1"/>
    <property type="molecule type" value="Genomic_DNA"/>
</dbReference>
<dbReference type="Proteomes" id="UP000179227">
    <property type="component" value="Unassembled WGS sequence"/>
</dbReference>
<sequence>MSKENGAVVGDSWREYNKSKGAHLWLIDSPEKSRGKRVKGCCRKCGITRRFPKALEDFISYRQPSASRKIDVDNIGISDDPIDIRLT</sequence>
<dbReference type="STRING" id="1797729.A3A60_02545"/>
<proteinExistence type="predicted"/>
<organism evidence="1 2">
    <name type="scientific">Candidatus Curtissbacteria bacterium RIFCSPLOWO2_01_FULL_42_26</name>
    <dbReference type="NCBI Taxonomy" id="1797729"/>
    <lineage>
        <taxon>Bacteria</taxon>
        <taxon>Candidatus Curtissiibacteriota</taxon>
    </lineage>
</organism>
<gene>
    <name evidence="1" type="ORF">A3A60_02545</name>
</gene>
<reference evidence="1 2" key="1">
    <citation type="journal article" date="2016" name="Nat. Commun.">
        <title>Thousands of microbial genomes shed light on interconnected biogeochemical processes in an aquifer system.</title>
        <authorList>
            <person name="Anantharaman K."/>
            <person name="Brown C.T."/>
            <person name="Hug L.A."/>
            <person name="Sharon I."/>
            <person name="Castelle C.J."/>
            <person name="Probst A.J."/>
            <person name="Thomas B.C."/>
            <person name="Singh A."/>
            <person name="Wilkins M.J."/>
            <person name="Karaoz U."/>
            <person name="Brodie E.L."/>
            <person name="Williams K.H."/>
            <person name="Hubbard S.S."/>
            <person name="Banfield J.F."/>
        </authorList>
    </citation>
    <scope>NUCLEOTIDE SEQUENCE [LARGE SCALE GENOMIC DNA]</scope>
</reference>
<comment type="caution">
    <text evidence="1">The sequence shown here is derived from an EMBL/GenBank/DDBJ whole genome shotgun (WGS) entry which is preliminary data.</text>
</comment>
<evidence type="ECO:0000313" key="2">
    <source>
        <dbReference type="Proteomes" id="UP000179227"/>
    </source>
</evidence>
<evidence type="ECO:0000313" key="1">
    <source>
        <dbReference type="EMBL" id="OGE10836.1"/>
    </source>
</evidence>
<accession>A0A1F5I374</accession>
<protein>
    <submittedName>
        <fullName evidence="1">Uncharacterized protein</fullName>
    </submittedName>
</protein>